<name>A0A4Q7X1R7_9ACTN</name>
<dbReference type="GO" id="GO:0009231">
    <property type="term" value="P:riboflavin biosynthetic process"/>
    <property type="evidence" value="ECO:0007669"/>
    <property type="project" value="InterPro"/>
</dbReference>
<dbReference type="PANTHER" id="PTHR38011">
    <property type="entry name" value="DIHYDROFOLATE REDUCTASE FAMILY PROTEIN (AFU_ORTHOLOGUE AFUA_8G06820)"/>
    <property type="match status" value="1"/>
</dbReference>
<dbReference type="GO" id="GO:0008703">
    <property type="term" value="F:5-amino-6-(5-phosphoribosylamino)uracil reductase activity"/>
    <property type="evidence" value="ECO:0007669"/>
    <property type="project" value="InterPro"/>
</dbReference>
<gene>
    <name evidence="2" type="ORF">EV645_3930</name>
</gene>
<dbReference type="InterPro" id="IPR002734">
    <property type="entry name" value="RibDG_C"/>
</dbReference>
<dbReference type="InterPro" id="IPR050765">
    <property type="entry name" value="Riboflavin_Biosynth_HTPR"/>
</dbReference>
<dbReference type="InterPro" id="IPR024072">
    <property type="entry name" value="DHFR-like_dom_sf"/>
</dbReference>
<accession>A0A4Q7X1R7</accession>
<dbReference type="PANTHER" id="PTHR38011:SF11">
    <property type="entry name" value="2,5-DIAMINO-6-RIBOSYLAMINO-4(3H)-PYRIMIDINONE 5'-PHOSPHATE REDUCTASE"/>
    <property type="match status" value="1"/>
</dbReference>
<protein>
    <submittedName>
        <fullName evidence="2">Dihydrofolate reductase</fullName>
    </submittedName>
</protein>
<keyword evidence="3" id="KW-1185">Reference proteome</keyword>
<organism evidence="2 3">
    <name type="scientific">Kribbella rubisoli</name>
    <dbReference type="NCBI Taxonomy" id="3075929"/>
    <lineage>
        <taxon>Bacteria</taxon>
        <taxon>Bacillati</taxon>
        <taxon>Actinomycetota</taxon>
        <taxon>Actinomycetes</taxon>
        <taxon>Propionibacteriales</taxon>
        <taxon>Kribbellaceae</taxon>
        <taxon>Kribbella</taxon>
    </lineage>
</organism>
<dbReference type="Proteomes" id="UP000292027">
    <property type="component" value="Unassembled WGS sequence"/>
</dbReference>
<evidence type="ECO:0000313" key="3">
    <source>
        <dbReference type="Proteomes" id="UP000292027"/>
    </source>
</evidence>
<feature type="domain" description="Bacterial bifunctional deaminase-reductase C-terminal" evidence="1">
    <location>
        <begin position="3"/>
        <end position="190"/>
    </location>
</feature>
<dbReference type="RefSeq" id="WP_130445287.1">
    <property type="nucleotide sequence ID" value="NZ_SHKR01000012.1"/>
</dbReference>
<evidence type="ECO:0000313" key="2">
    <source>
        <dbReference type="EMBL" id="RZU16373.1"/>
    </source>
</evidence>
<dbReference type="Gene3D" id="3.40.430.10">
    <property type="entry name" value="Dihydrofolate Reductase, subunit A"/>
    <property type="match status" value="1"/>
</dbReference>
<dbReference type="EMBL" id="SHKR01000012">
    <property type="protein sequence ID" value="RZU16373.1"/>
    <property type="molecule type" value="Genomic_DNA"/>
</dbReference>
<evidence type="ECO:0000259" key="1">
    <source>
        <dbReference type="Pfam" id="PF01872"/>
    </source>
</evidence>
<comment type="caution">
    <text evidence="2">The sequence shown here is derived from an EMBL/GenBank/DDBJ whole genome shotgun (WGS) entry which is preliminary data.</text>
</comment>
<sequence length="202" mass="22522">MGKIVISSNVTLDGVVQDPDGSEGFERGGWFHQFVGSKDLEDWQARETQEALGVEALLLGGRSSEWFASRMVSGVGAAVRVSPEWADRINSLPKYVVSSTLDEPQWTNATVLGGDAVKEISELKRKVDGEILVYGSYQLLRTLIEQNLADELRLVVFPVMLGTGRRLFDETSDKKPLHLVNTRRIGDSLVFYTYEFVQGQRL</sequence>
<dbReference type="SUPFAM" id="SSF53597">
    <property type="entry name" value="Dihydrofolate reductase-like"/>
    <property type="match status" value="1"/>
</dbReference>
<reference evidence="2 3" key="1">
    <citation type="journal article" date="2015" name="Stand. Genomic Sci.">
        <title>Genomic Encyclopedia of Bacterial and Archaeal Type Strains, Phase III: the genomes of soil and plant-associated and newly described type strains.</title>
        <authorList>
            <person name="Whitman W.B."/>
            <person name="Woyke T."/>
            <person name="Klenk H.P."/>
            <person name="Zhou Y."/>
            <person name="Lilburn T.G."/>
            <person name="Beck B.J."/>
            <person name="De Vos P."/>
            <person name="Vandamme P."/>
            <person name="Eisen J.A."/>
            <person name="Garrity G."/>
            <person name="Hugenholtz P."/>
            <person name="Kyrpides N.C."/>
        </authorList>
    </citation>
    <scope>NUCLEOTIDE SEQUENCE [LARGE SCALE GENOMIC DNA]</scope>
    <source>
        <strain evidence="2 3">VKM Ac-2540</strain>
    </source>
</reference>
<dbReference type="OrthoDB" id="3471498at2"/>
<proteinExistence type="predicted"/>
<dbReference type="Pfam" id="PF01872">
    <property type="entry name" value="RibD_C"/>
    <property type="match status" value="1"/>
</dbReference>
<dbReference type="AlphaFoldDB" id="A0A4Q7X1R7"/>